<dbReference type="InterPro" id="IPR052528">
    <property type="entry name" value="Sugar_transport-like"/>
</dbReference>
<protein>
    <submittedName>
        <fullName evidence="6">MFS transporter</fullName>
    </submittedName>
</protein>
<feature type="transmembrane region" description="Helical" evidence="4">
    <location>
        <begin position="211"/>
        <end position="230"/>
    </location>
</feature>
<reference evidence="7" key="1">
    <citation type="journal article" date="2019" name="Int. J. Syst. Evol. Microbiol.">
        <title>The Global Catalogue of Microorganisms (GCM) 10K type strain sequencing project: providing services to taxonomists for standard genome sequencing and annotation.</title>
        <authorList>
            <consortium name="The Broad Institute Genomics Platform"/>
            <consortium name="The Broad Institute Genome Sequencing Center for Infectious Disease"/>
            <person name="Wu L."/>
            <person name="Ma J."/>
        </authorList>
    </citation>
    <scope>NUCLEOTIDE SEQUENCE [LARGE SCALE GENOMIC DNA]</scope>
    <source>
        <strain evidence="7">CCUG 55074</strain>
    </source>
</reference>
<evidence type="ECO:0000259" key="5">
    <source>
        <dbReference type="PROSITE" id="PS50850"/>
    </source>
</evidence>
<evidence type="ECO:0000256" key="2">
    <source>
        <dbReference type="ARBA" id="ARBA00022989"/>
    </source>
</evidence>
<keyword evidence="1 4" id="KW-0812">Transmembrane</keyword>
<feature type="transmembrane region" description="Helical" evidence="4">
    <location>
        <begin position="110"/>
        <end position="132"/>
    </location>
</feature>
<dbReference type="PANTHER" id="PTHR23526">
    <property type="entry name" value="INTEGRAL MEMBRANE TRANSPORT PROTEIN-RELATED"/>
    <property type="match status" value="1"/>
</dbReference>
<feature type="transmembrane region" description="Helical" evidence="4">
    <location>
        <begin position="387"/>
        <end position="408"/>
    </location>
</feature>
<feature type="transmembrane region" description="Helical" evidence="4">
    <location>
        <begin position="138"/>
        <end position="159"/>
    </location>
</feature>
<feature type="transmembrane region" description="Helical" evidence="4">
    <location>
        <begin position="327"/>
        <end position="346"/>
    </location>
</feature>
<dbReference type="InterPro" id="IPR011701">
    <property type="entry name" value="MFS"/>
</dbReference>
<gene>
    <name evidence="6" type="ORF">ACFQ27_14820</name>
</gene>
<proteinExistence type="predicted"/>
<accession>A0ABW3T6F9</accession>
<organism evidence="6 7">
    <name type="scientific">Phenylobacterium conjunctum</name>
    <dbReference type="NCBI Taxonomy" id="1298959"/>
    <lineage>
        <taxon>Bacteria</taxon>
        <taxon>Pseudomonadati</taxon>
        <taxon>Pseudomonadota</taxon>
        <taxon>Alphaproteobacteria</taxon>
        <taxon>Caulobacterales</taxon>
        <taxon>Caulobacteraceae</taxon>
        <taxon>Phenylobacterium</taxon>
    </lineage>
</organism>
<comment type="caution">
    <text evidence="6">The sequence shown here is derived from an EMBL/GenBank/DDBJ whole genome shotgun (WGS) entry which is preliminary data.</text>
</comment>
<evidence type="ECO:0000256" key="1">
    <source>
        <dbReference type="ARBA" id="ARBA00022692"/>
    </source>
</evidence>
<keyword evidence="3 4" id="KW-0472">Membrane</keyword>
<dbReference type="Pfam" id="PF07690">
    <property type="entry name" value="MFS_1"/>
    <property type="match status" value="1"/>
</dbReference>
<evidence type="ECO:0000256" key="4">
    <source>
        <dbReference type="SAM" id="Phobius"/>
    </source>
</evidence>
<feature type="domain" description="Major facilitator superfamily (MFS) profile" evidence="5">
    <location>
        <begin position="252"/>
        <end position="447"/>
    </location>
</feature>
<feature type="transmembrane region" description="Helical" evidence="4">
    <location>
        <begin position="414"/>
        <end position="436"/>
    </location>
</feature>
<dbReference type="RefSeq" id="WP_374345232.1">
    <property type="nucleotide sequence ID" value="NZ_JBHTLQ010000036.1"/>
</dbReference>
<sequence length="447" mass="47838">MDRVETPQEPAPDVQFVAAEPTLAEKEEAYERFVWDNLKRNYLGNYLHGMLGMTGFRLVNAPTFLPAYLHLISGSNTIVGLGMALQQVGSVVSPIIGATHIEHRKKVMPAAVWMGGLARVQIVGMAAAGWLLKGQSLVVAMLVLMFLFGLFMGAQRVVFGLLMAKVIPLSRRGRLQAWRNATGGAIAAVLAWAAGKYLIQGNVLGNGYSTTFALAAFLTTLGLWTLQVLLREPEPPNLPAKSKMRDRLKDFPALIMSDKGYAAFLAVQMLATAARVAAPFYAIYVTSSLPLAAQVLGLGALSLAYLGADTASNLLWGYLGDKTGFRLVLLVSMIIWIAATALLMTLHAPAMVFLAFFGLGAAQSGYMMAAQTMILEFGDRSEMPMRIAISSTAEGITACIGPLVGGFLADNLGYPTVFGVSIGFLVAALALLVLMVKEPRTARMAAM</sequence>
<name>A0ABW3T6F9_9CAUL</name>
<feature type="transmembrane region" description="Helical" evidence="4">
    <location>
        <begin position="251"/>
        <end position="274"/>
    </location>
</feature>
<dbReference type="InterPro" id="IPR036259">
    <property type="entry name" value="MFS_trans_sf"/>
</dbReference>
<feature type="transmembrane region" description="Helical" evidence="4">
    <location>
        <begin position="180"/>
        <end position="199"/>
    </location>
</feature>
<evidence type="ECO:0000313" key="6">
    <source>
        <dbReference type="EMBL" id="MFD1191861.1"/>
    </source>
</evidence>
<dbReference type="PROSITE" id="PS50850">
    <property type="entry name" value="MFS"/>
    <property type="match status" value="1"/>
</dbReference>
<dbReference type="SUPFAM" id="SSF103473">
    <property type="entry name" value="MFS general substrate transporter"/>
    <property type="match status" value="2"/>
</dbReference>
<feature type="transmembrane region" description="Helical" evidence="4">
    <location>
        <begin position="352"/>
        <end position="375"/>
    </location>
</feature>
<dbReference type="EMBL" id="JBHTLQ010000036">
    <property type="protein sequence ID" value="MFD1191861.1"/>
    <property type="molecule type" value="Genomic_DNA"/>
</dbReference>
<evidence type="ECO:0000256" key="3">
    <source>
        <dbReference type="ARBA" id="ARBA00023136"/>
    </source>
</evidence>
<dbReference type="PANTHER" id="PTHR23526:SF1">
    <property type="entry name" value="MAJOR FACILITATOR SUPERFAMILY MFS_1"/>
    <property type="match status" value="1"/>
</dbReference>
<dbReference type="Gene3D" id="1.20.1250.20">
    <property type="entry name" value="MFS general substrate transporter like domains"/>
    <property type="match status" value="2"/>
</dbReference>
<keyword evidence="7" id="KW-1185">Reference proteome</keyword>
<dbReference type="Proteomes" id="UP001597216">
    <property type="component" value="Unassembled WGS sequence"/>
</dbReference>
<evidence type="ECO:0000313" key="7">
    <source>
        <dbReference type="Proteomes" id="UP001597216"/>
    </source>
</evidence>
<dbReference type="InterPro" id="IPR020846">
    <property type="entry name" value="MFS_dom"/>
</dbReference>
<keyword evidence="2 4" id="KW-1133">Transmembrane helix</keyword>